<dbReference type="CDD" id="cd06346">
    <property type="entry name" value="PBP1_ABC_ligand_binding-like"/>
    <property type="match status" value="1"/>
</dbReference>
<proteinExistence type="inferred from homology"/>
<gene>
    <name evidence="5" type="ORF">FJU08_04395</name>
</gene>
<dbReference type="Proteomes" id="UP000318801">
    <property type="component" value="Unassembled WGS sequence"/>
</dbReference>
<dbReference type="GO" id="GO:0006865">
    <property type="term" value="P:amino acid transport"/>
    <property type="evidence" value="ECO:0007669"/>
    <property type="project" value="UniProtKB-KW"/>
</dbReference>
<dbReference type="RefSeq" id="WP_141147764.1">
    <property type="nucleotide sequence ID" value="NZ_VHLG01000002.1"/>
</dbReference>
<dbReference type="InterPro" id="IPR051010">
    <property type="entry name" value="BCAA_transport"/>
</dbReference>
<evidence type="ECO:0000313" key="6">
    <source>
        <dbReference type="Proteomes" id="UP000318801"/>
    </source>
</evidence>
<evidence type="ECO:0000256" key="2">
    <source>
        <dbReference type="ARBA" id="ARBA00022729"/>
    </source>
</evidence>
<comment type="similarity">
    <text evidence="1">Belongs to the leucine-binding protein family.</text>
</comment>
<keyword evidence="6" id="KW-1185">Reference proteome</keyword>
<dbReference type="InterPro" id="IPR028082">
    <property type="entry name" value="Peripla_BP_I"/>
</dbReference>
<evidence type="ECO:0000256" key="1">
    <source>
        <dbReference type="ARBA" id="ARBA00010062"/>
    </source>
</evidence>
<feature type="domain" description="Leucine-binding protein" evidence="4">
    <location>
        <begin position="28"/>
        <end position="363"/>
    </location>
</feature>
<dbReference type="PANTHER" id="PTHR30483:SF6">
    <property type="entry name" value="PERIPLASMIC BINDING PROTEIN OF ABC TRANSPORTER FOR NATURAL AMINO ACIDS"/>
    <property type="match status" value="1"/>
</dbReference>
<name>A0A506UCT9_9HYPH</name>
<dbReference type="EMBL" id="VHLG01000002">
    <property type="protein sequence ID" value="TPW32253.1"/>
    <property type="molecule type" value="Genomic_DNA"/>
</dbReference>
<dbReference type="Gene3D" id="3.40.50.2300">
    <property type="match status" value="2"/>
</dbReference>
<dbReference type="Pfam" id="PF13458">
    <property type="entry name" value="Peripla_BP_6"/>
    <property type="match status" value="1"/>
</dbReference>
<evidence type="ECO:0000256" key="3">
    <source>
        <dbReference type="ARBA" id="ARBA00022970"/>
    </source>
</evidence>
<keyword evidence="3" id="KW-0029">Amino-acid transport</keyword>
<organism evidence="5 6">
    <name type="scientific">Martelella alba</name>
    <dbReference type="NCBI Taxonomy" id="2590451"/>
    <lineage>
        <taxon>Bacteria</taxon>
        <taxon>Pseudomonadati</taxon>
        <taxon>Pseudomonadota</taxon>
        <taxon>Alphaproteobacteria</taxon>
        <taxon>Hyphomicrobiales</taxon>
        <taxon>Aurantimonadaceae</taxon>
        <taxon>Martelella</taxon>
    </lineage>
</organism>
<sequence length="372" mass="39546">MRKWIPLTLAAVVTAAGLQTSVRAEEAPIEIGVIANLTGPDVKTSLQMSRGVELAADDINAAGGINGHPVKLIVEDSEYRAQEALNAATKLYTVDKVPAAIMFGGSSLMIPVAQMAKEQGKILINTSSSSPKLGEYPGTLFSILPLDDIVSKDLGDMIADAGIKTAAVVVPNNAFGLGVADAATAEFEARGGKVVEKIAYTEGQPDYRADVQVLVGDDVGAIIATGYGDDSRTVFRNMRELGIDAPWYAAYPSILDVENPEWMNGKLTGVDNGGYGQGVGEKVLAEYKAKYGDEDVLAHIYYGYDALMVLAKAMEKSGTEPADIAKALPEVVKDYQGATGTIVWDDRGQRIDPPIDVITYEDGKFVTTGHRN</sequence>
<dbReference type="InterPro" id="IPR028081">
    <property type="entry name" value="Leu-bd"/>
</dbReference>
<dbReference type="OrthoDB" id="9791590at2"/>
<evidence type="ECO:0000313" key="5">
    <source>
        <dbReference type="EMBL" id="TPW32253.1"/>
    </source>
</evidence>
<dbReference type="SUPFAM" id="SSF53822">
    <property type="entry name" value="Periplasmic binding protein-like I"/>
    <property type="match status" value="1"/>
</dbReference>
<keyword evidence="2" id="KW-0732">Signal</keyword>
<accession>A0A506UCT9</accession>
<keyword evidence="3" id="KW-0813">Transport</keyword>
<reference evidence="5 6" key="1">
    <citation type="submission" date="2019-06" db="EMBL/GenBank/DDBJ databases">
        <authorList>
            <person name="Li M."/>
        </authorList>
    </citation>
    <scope>NUCLEOTIDE SEQUENCE [LARGE SCALE GENOMIC DNA]</scope>
    <source>
        <strain evidence="5 6">BGMRC2036</strain>
    </source>
</reference>
<protein>
    <submittedName>
        <fullName evidence="5">ABC transporter substrate-binding protein</fullName>
    </submittedName>
</protein>
<comment type="caution">
    <text evidence="5">The sequence shown here is derived from an EMBL/GenBank/DDBJ whole genome shotgun (WGS) entry which is preliminary data.</text>
</comment>
<evidence type="ECO:0000259" key="4">
    <source>
        <dbReference type="Pfam" id="PF13458"/>
    </source>
</evidence>
<dbReference type="PANTHER" id="PTHR30483">
    <property type="entry name" value="LEUCINE-SPECIFIC-BINDING PROTEIN"/>
    <property type="match status" value="1"/>
</dbReference>
<dbReference type="AlphaFoldDB" id="A0A506UCT9"/>